<dbReference type="PANTHER" id="PTHR43003:SF5">
    <property type="entry name" value="DNA-3-METHYLADENINE GLYCOSYLASE"/>
    <property type="match status" value="1"/>
</dbReference>
<dbReference type="InterPro" id="IPR051912">
    <property type="entry name" value="Alkylbase_DNA_Glycosylase/TA"/>
</dbReference>
<feature type="domain" description="HhH-GPD" evidence="6">
    <location>
        <begin position="51"/>
        <end position="203"/>
    </location>
</feature>
<evidence type="ECO:0000259" key="6">
    <source>
        <dbReference type="SMART" id="SM00478"/>
    </source>
</evidence>
<protein>
    <recommendedName>
        <fullName evidence="3">DNA-3-methyladenine glycosylase II</fullName>
        <ecNumber evidence="3">3.2.2.21</ecNumber>
    </recommendedName>
</protein>
<reference evidence="7 10" key="2">
    <citation type="submission" date="2023-11" db="EMBL/GenBank/DDBJ databases">
        <title>Plant-associative lifestyle of Vibrio porteresiae and its evolutionary dynamics.</title>
        <authorList>
            <person name="Rameshkumar N."/>
            <person name="Kirti K."/>
        </authorList>
    </citation>
    <scope>NUCLEOTIDE SEQUENCE [LARGE SCALE GENOMIC DNA]</scope>
    <source>
        <strain evidence="7 10">MSSRF38</strain>
    </source>
</reference>
<dbReference type="AlphaFoldDB" id="A0A1Y6IVY5"/>
<keyword evidence="4" id="KW-0227">DNA damage</keyword>
<evidence type="ECO:0000256" key="1">
    <source>
        <dbReference type="ARBA" id="ARBA00000086"/>
    </source>
</evidence>
<dbReference type="GO" id="GO:0006307">
    <property type="term" value="P:DNA alkylation repair"/>
    <property type="evidence" value="ECO:0007669"/>
    <property type="project" value="TreeGrafter"/>
</dbReference>
<dbReference type="CDD" id="cd00056">
    <property type="entry name" value="ENDO3c"/>
    <property type="match status" value="1"/>
</dbReference>
<dbReference type="Gene3D" id="1.10.340.30">
    <property type="entry name" value="Hypothetical protein, domain 2"/>
    <property type="match status" value="1"/>
</dbReference>
<dbReference type="FunFam" id="1.10.340.30:FF:000004">
    <property type="entry name" value="DNA-3-methyladenine glycosylase II"/>
    <property type="match status" value="1"/>
</dbReference>
<dbReference type="SMART" id="SM00478">
    <property type="entry name" value="ENDO3c"/>
    <property type="match status" value="1"/>
</dbReference>
<dbReference type="Pfam" id="PF00730">
    <property type="entry name" value="HhH-GPD"/>
    <property type="match status" value="1"/>
</dbReference>
<dbReference type="InterPro" id="IPR003265">
    <property type="entry name" value="HhH-GPD_domain"/>
</dbReference>
<accession>A0A1Y6IVY5</accession>
<dbReference type="SUPFAM" id="SSF48150">
    <property type="entry name" value="DNA-glycosylase"/>
    <property type="match status" value="1"/>
</dbReference>
<dbReference type="GO" id="GO:0032993">
    <property type="term" value="C:protein-DNA complex"/>
    <property type="evidence" value="ECO:0007669"/>
    <property type="project" value="TreeGrafter"/>
</dbReference>
<evidence type="ECO:0000313" key="9">
    <source>
        <dbReference type="Proteomes" id="UP000196125"/>
    </source>
</evidence>
<evidence type="ECO:0000313" key="10">
    <source>
        <dbReference type="Proteomes" id="UP001283366"/>
    </source>
</evidence>
<dbReference type="GO" id="GO:0005737">
    <property type="term" value="C:cytoplasm"/>
    <property type="evidence" value="ECO:0007669"/>
    <property type="project" value="TreeGrafter"/>
</dbReference>
<dbReference type="GO" id="GO:0006285">
    <property type="term" value="P:base-excision repair, AP site formation"/>
    <property type="evidence" value="ECO:0007669"/>
    <property type="project" value="TreeGrafter"/>
</dbReference>
<organism evidence="8 9">
    <name type="scientific">Vibrio mangrovi</name>
    <dbReference type="NCBI Taxonomy" id="474394"/>
    <lineage>
        <taxon>Bacteria</taxon>
        <taxon>Pseudomonadati</taxon>
        <taxon>Pseudomonadota</taxon>
        <taxon>Gammaproteobacteria</taxon>
        <taxon>Vibrionales</taxon>
        <taxon>Vibrionaceae</taxon>
        <taxon>Vibrio</taxon>
    </lineage>
</organism>
<evidence type="ECO:0000313" key="8">
    <source>
        <dbReference type="EMBL" id="SMS01845.1"/>
    </source>
</evidence>
<dbReference type="EMBL" id="JAWRCO010000002">
    <property type="protein sequence ID" value="MDW6005077.1"/>
    <property type="molecule type" value="Genomic_DNA"/>
</dbReference>
<dbReference type="GO" id="GO:0008725">
    <property type="term" value="F:DNA-3-methyladenine glycosylase activity"/>
    <property type="evidence" value="ECO:0007669"/>
    <property type="project" value="TreeGrafter"/>
</dbReference>
<proteinExistence type="inferred from homology"/>
<dbReference type="Proteomes" id="UP000196125">
    <property type="component" value="Unassembled WGS sequence"/>
</dbReference>
<evidence type="ECO:0000256" key="5">
    <source>
        <dbReference type="ARBA" id="ARBA00023204"/>
    </source>
</evidence>
<dbReference type="Proteomes" id="UP001283366">
    <property type="component" value="Unassembled WGS sequence"/>
</dbReference>
<keyword evidence="5" id="KW-0234">DNA repair</keyword>
<evidence type="ECO:0000256" key="2">
    <source>
        <dbReference type="ARBA" id="ARBA00010817"/>
    </source>
</evidence>
<dbReference type="RefSeq" id="WP_234993609.1">
    <property type="nucleotide sequence ID" value="NZ_AP024884.1"/>
</dbReference>
<evidence type="ECO:0000256" key="4">
    <source>
        <dbReference type="ARBA" id="ARBA00022763"/>
    </source>
</evidence>
<dbReference type="EMBL" id="FXXI01000006">
    <property type="protein sequence ID" value="SMS01845.1"/>
    <property type="molecule type" value="Genomic_DNA"/>
</dbReference>
<dbReference type="GO" id="GO:0032131">
    <property type="term" value="F:alkylated DNA binding"/>
    <property type="evidence" value="ECO:0007669"/>
    <property type="project" value="TreeGrafter"/>
</dbReference>
<dbReference type="PANTHER" id="PTHR43003">
    <property type="entry name" value="DNA-3-METHYLADENINE GLYCOSYLASE"/>
    <property type="match status" value="1"/>
</dbReference>
<sequence length="208" mass="23399">MSQQIRQHHISEGMSALAQLDPHVQQALTQVGEPLSRHRPPGFRTLVATIVSQQISTEAANAIMGRVEVLLPQLSPEDIIHISEEALREAGLSRRKVEYTKGLAEAIIDRKICLESFSRQSDEEVIHHMTQLRGFGRWSAEIYLMFSLGRLDIFPADDLAIRIALGKLKGLEEKPTPAQARAMVAHWAPYRSIGSLFLWHYYRGAPDV</sequence>
<keyword evidence="8" id="KW-0326">Glycosidase</keyword>
<name>A0A1Y6IVY5_9VIBR</name>
<evidence type="ECO:0000313" key="7">
    <source>
        <dbReference type="EMBL" id="MDW6005077.1"/>
    </source>
</evidence>
<keyword evidence="8" id="KW-0378">Hydrolase</keyword>
<dbReference type="InterPro" id="IPR011257">
    <property type="entry name" value="DNA_glycosylase"/>
</dbReference>
<keyword evidence="10" id="KW-1185">Reference proteome</keyword>
<evidence type="ECO:0000256" key="3">
    <source>
        <dbReference type="ARBA" id="ARBA00012000"/>
    </source>
</evidence>
<comment type="catalytic activity">
    <reaction evidence="1">
        <text>Hydrolysis of alkylated DNA, releasing 3-methyladenine, 3-methylguanine, 7-methylguanine and 7-methyladenine.</text>
        <dbReference type="EC" id="3.2.2.21"/>
    </reaction>
</comment>
<dbReference type="Gene3D" id="1.10.1670.40">
    <property type="match status" value="1"/>
</dbReference>
<dbReference type="EC" id="3.2.2.21" evidence="3"/>
<comment type="similarity">
    <text evidence="2">Belongs to the alkylbase DNA glycosidase AlkA family.</text>
</comment>
<reference evidence="8 9" key="1">
    <citation type="submission" date="2017-05" db="EMBL/GenBank/DDBJ databases">
        <authorList>
            <person name="Song R."/>
            <person name="Chenine A.L."/>
            <person name="Ruprecht R.M."/>
        </authorList>
    </citation>
    <scope>NUCLEOTIDE SEQUENCE [LARGE SCALE GENOMIC DNA]</scope>
    <source>
        <strain evidence="8 9">CECT 7927</strain>
    </source>
</reference>
<gene>
    <name evidence="8" type="primary">alkA</name>
    <name evidence="7" type="ORF">SBX37_19630</name>
    <name evidence="8" type="ORF">VIM7927_03153</name>
</gene>
<dbReference type="GO" id="GO:0043916">
    <property type="term" value="F:DNA-7-methylguanine glycosylase activity"/>
    <property type="evidence" value="ECO:0007669"/>
    <property type="project" value="TreeGrafter"/>
</dbReference>